<dbReference type="PANTHER" id="PTHR33116">
    <property type="entry name" value="REVERSE TRANSCRIPTASE ZINC-BINDING DOMAIN-CONTAINING PROTEIN-RELATED-RELATED"/>
    <property type="match status" value="1"/>
</dbReference>
<accession>A0A8T3C8T9</accession>
<dbReference type="Proteomes" id="UP000829196">
    <property type="component" value="Unassembled WGS sequence"/>
</dbReference>
<dbReference type="OrthoDB" id="1932527at2759"/>
<keyword evidence="2" id="KW-1185">Reference proteome</keyword>
<comment type="caution">
    <text evidence="1">The sequence shown here is derived from an EMBL/GenBank/DDBJ whole genome shotgun (WGS) entry which is preliminary data.</text>
</comment>
<gene>
    <name evidence="1" type="ORF">KFK09_000419</name>
</gene>
<reference evidence="1" key="1">
    <citation type="journal article" date="2022" name="Front. Genet.">
        <title>Chromosome-Scale Assembly of the Dendrobium nobile Genome Provides Insights Into the Molecular Mechanism of the Biosynthesis of the Medicinal Active Ingredient of Dendrobium.</title>
        <authorList>
            <person name="Xu Q."/>
            <person name="Niu S.-C."/>
            <person name="Li K.-L."/>
            <person name="Zheng P.-J."/>
            <person name="Zhang X.-J."/>
            <person name="Jia Y."/>
            <person name="Liu Y."/>
            <person name="Niu Y.-X."/>
            <person name="Yu L.-H."/>
            <person name="Chen D.-F."/>
            <person name="Zhang G.-Q."/>
        </authorList>
    </citation>
    <scope>NUCLEOTIDE SEQUENCE</scope>
    <source>
        <tissue evidence="1">Leaf</tissue>
    </source>
</reference>
<evidence type="ECO:0000313" key="1">
    <source>
        <dbReference type="EMBL" id="KAI0530871.1"/>
    </source>
</evidence>
<dbReference type="EMBL" id="JAGYWB010000001">
    <property type="protein sequence ID" value="KAI0530871.1"/>
    <property type="molecule type" value="Genomic_DNA"/>
</dbReference>
<name>A0A8T3C8T9_DENNO</name>
<dbReference type="AlphaFoldDB" id="A0A8T3C8T9"/>
<proteinExistence type="predicted"/>
<evidence type="ECO:0000313" key="2">
    <source>
        <dbReference type="Proteomes" id="UP000829196"/>
    </source>
</evidence>
<protein>
    <submittedName>
        <fullName evidence="1">Uncharacterized protein</fullName>
    </submittedName>
</protein>
<organism evidence="1 2">
    <name type="scientific">Dendrobium nobile</name>
    <name type="common">Orchid</name>
    <dbReference type="NCBI Taxonomy" id="94219"/>
    <lineage>
        <taxon>Eukaryota</taxon>
        <taxon>Viridiplantae</taxon>
        <taxon>Streptophyta</taxon>
        <taxon>Embryophyta</taxon>
        <taxon>Tracheophyta</taxon>
        <taxon>Spermatophyta</taxon>
        <taxon>Magnoliopsida</taxon>
        <taxon>Liliopsida</taxon>
        <taxon>Asparagales</taxon>
        <taxon>Orchidaceae</taxon>
        <taxon>Epidendroideae</taxon>
        <taxon>Malaxideae</taxon>
        <taxon>Dendrobiinae</taxon>
        <taxon>Dendrobium</taxon>
    </lineage>
</organism>
<sequence>MTKSKGVLKFKDVWISFKASTNIIAKVWKTDFRGDDMQILNKKSHKALKDLFYWSKVKFKEFSKDKDRLKLEIYYLQEEEAREGWLDDEMSLLLKVKIKELNVNLCCLNTWWKQRAKNSNGVLTEEPKEVEEVFFSFFQNKWKDRVCFLENWPSTWKVLEDEERKWLDTNFSNSEIMKVVRTLDNNKTPCYDESFASLVMECVVEPRFSILINGGNTGWIVGKSGFRQGMDLGINISPRGQKVSHLLYADDLLVFFYAKIKNIKKLKSIVEDYCKWTGQKINLHKYVMICGKYVLRRKKKIGKLLGIKLVDEMEYLGVKIALRRLRKADFQILLDKYLKKLNSWGNRYILLALRLVLVKTAFMNLPLFLMAHSLVPLSILKEFDKLCLNFIWNKYDGGYVLNYVAWNVLCKPKALGGWGVQSAVSRMGVLREKFAWNLMKSPATLLNKNLLLKSREEWWSNEAMKGGSSA</sequence>
<dbReference type="PANTHER" id="PTHR33116:SF86">
    <property type="entry name" value="REVERSE TRANSCRIPTASE DOMAIN-CONTAINING PROTEIN"/>
    <property type="match status" value="1"/>
</dbReference>